<name>A0ABV1V2M9_9ACTN</name>
<reference evidence="1 2" key="1">
    <citation type="submission" date="2024-06" db="EMBL/GenBank/DDBJ databases">
        <title>The Natural Products Discovery Center: Release of the First 8490 Sequenced Strains for Exploring Actinobacteria Biosynthetic Diversity.</title>
        <authorList>
            <person name="Kalkreuter E."/>
            <person name="Kautsar S.A."/>
            <person name="Yang D."/>
            <person name="Bader C.D."/>
            <person name="Teijaro C.N."/>
            <person name="Fluegel L."/>
            <person name="Davis C.M."/>
            <person name="Simpson J.R."/>
            <person name="Lauterbach L."/>
            <person name="Steele A.D."/>
            <person name="Gui C."/>
            <person name="Meng S."/>
            <person name="Li G."/>
            <person name="Viehrig K."/>
            <person name="Ye F."/>
            <person name="Su P."/>
            <person name="Kiefer A.F."/>
            <person name="Nichols A."/>
            <person name="Cepeda A.J."/>
            <person name="Yan W."/>
            <person name="Fan B."/>
            <person name="Jiang Y."/>
            <person name="Adhikari A."/>
            <person name="Zheng C.-J."/>
            <person name="Schuster L."/>
            <person name="Cowan T.M."/>
            <person name="Smanski M.J."/>
            <person name="Chevrette M.G."/>
            <person name="De Carvalho L.P.S."/>
            <person name="Shen B."/>
        </authorList>
    </citation>
    <scope>NUCLEOTIDE SEQUENCE [LARGE SCALE GENOMIC DNA]</scope>
    <source>
        <strain evidence="1 2">NPDC000837</strain>
    </source>
</reference>
<keyword evidence="2" id="KW-1185">Reference proteome</keyword>
<sequence>MSTPPICPRCGQDRLHPYRFKSDGAKFSLCTECDSLWWPETGTDIANALFLDDVVAAKLGEEGNPWTTRVWADVIEPLPADG</sequence>
<dbReference type="EMBL" id="JBEPBX010000028">
    <property type="protein sequence ID" value="MER6616796.1"/>
    <property type="molecule type" value="Genomic_DNA"/>
</dbReference>
<accession>A0ABV1V2M9</accession>
<protein>
    <submittedName>
        <fullName evidence="1">Uncharacterized protein</fullName>
    </submittedName>
</protein>
<organism evidence="1 2">
    <name type="scientific">Streptomyces xantholiticus</name>
    <dbReference type="NCBI Taxonomy" id="68285"/>
    <lineage>
        <taxon>Bacteria</taxon>
        <taxon>Bacillati</taxon>
        <taxon>Actinomycetota</taxon>
        <taxon>Actinomycetes</taxon>
        <taxon>Kitasatosporales</taxon>
        <taxon>Streptomycetaceae</taxon>
        <taxon>Streptomyces</taxon>
    </lineage>
</organism>
<gene>
    <name evidence="1" type="ORF">ABT276_26220</name>
</gene>
<evidence type="ECO:0000313" key="2">
    <source>
        <dbReference type="Proteomes" id="UP001445472"/>
    </source>
</evidence>
<proteinExistence type="predicted"/>
<dbReference type="RefSeq" id="WP_351978078.1">
    <property type="nucleotide sequence ID" value="NZ_JBEPBX010000028.1"/>
</dbReference>
<dbReference type="Proteomes" id="UP001445472">
    <property type="component" value="Unassembled WGS sequence"/>
</dbReference>
<comment type="caution">
    <text evidence="1">The sequence shown here is derived from an EMBL/GenBank/DDBJ whole genome shotgun (WGS) entry which is preliminary data.</text>
</comment>
<evidence type="ECO:0000313" key="1">
    <source>
        <dbReference type="EMBL" id="MER6616796.1"/>
    </source>
</evidence>